<gene>
    <name evidence="3" type="ORF">SAMN04487947_0787</name>
</gene>
<dbReference type="Gene3D" id="2.60.120.10">
    <property type="entry name" value="Jelly Rolls"/>
    <property type="match status" value="1"/>
</dbReference>
<dbReference type="EMBL" id="FOYT01000001">
    <property type="protein sequence ID" value="SFR38859.1"/>
    <property type="molecule type" value="Genomic_DNA"/>
</dbReference>
<keyword evidence="4" id="KW-1185">Reference proteome</keyword>
<dbReference type="CDD" id="cd02215">
    <property type="entry name" value="cupin_QDO_N_C"/>
    <property type="match status" value="1"/>
</dbReference>
<reference evidence="4" key="1">
    <citation type="submission" date="2016-10" db="EMBL/GenBank/DDBJ databases">
        <authorList>
            <person name="Varghese N."/>
            <person name="Submissions S."/>
        </authorList>
    </citation>
    <scope>NUCLEOTIDE SEQUENCE [LARGE SCALE GENOMIC DNA]</scope>
    <source>
        <strain evidence="4">CGMCC 1.7736</strain>
    </source>
</reference>
<organism evidence="3 4">
    <name type="scientific">Halogeometricum rufum</name>
    <dbReference type="NCBI Taxonomy" id="553469"/>
    <lineage>
        <taxon>Archaea</taxon>
        <taxon>Methanobacteriati</taxon>
        <taxon>Methanobacteriota</taxon>
        <taxon>Stenosarchaea group</taxon>
        <taxon>Halobacteria</taxon>
        <taxon>Halobacteriales</taxon>
        <taxon>Haloferacaceae</taxon>
        <taxon>Halogeometricum</taxon>
    </lineage>
</organism>
<dbReference type="InterPro" id="IPR013096">
    <property type="entry name" value="Cupin_2"/>
</dbReference>
<evidence type="ECO:0000256" key="1">
    <source>
        <dbReference type="SAM" id="MobiDB-lite"/>
    </source>
</evidence>
<dbReference type="Proteomes" id="UP000198531">
    <property type="component" value="Unassembled WGS sequence"/>
</dbReference>
<feature type="compositionally biased region" description="Basic and acidic residues" evidence="1">
    <location>
        <begin position="177"/>
        <end position="187"/>
    </location>
</feature>
<feature type="domain" description="Cupin type-2" evidence="2">
    <location>
        <begin position="57"/>
        <end position="113"/>
    </location>
</feature>
<name>A0A1I6G9K8_9EURY</name>
<dbReference type="InterPro" id="IPR014710">
    <property type="entry name" value="RmlC-like_jellyroll"/>
</dbReference>
<accession>A0A1I6G9K8</accession>
<dbReference type="PANTHER" id="PTHR36440:SF1">
    <property type="entry name" value="PUTATIVE (AFU_ORTHOLOGUE AFUA_8G07350)-RELATED"/>
    <property type="match status" value="1"/>
</dbReference>
<feature type="region of interest" description="Disordered" evidence="1">
    <location>
        <begin position="160"/>
        <end position="187"/>
    </location>
</feature>
<dbReference type="SUPFAM" id="SSF51182">
    <property type="entry name" value="RmlC-like cupins"/>
    <property type="match status" value="1"/>
</dbReference>
<dbReference type="InterPro" id="IPR053146">
    <property type="entry name" value="QDO-like"/>
</dbReference>
<dbReference type="STRING" id="553469.SAMN04487947_0787"/>
<dbReference type="AlphaFoldDB" id="A0A1I6G9K8"/>
<dbReference type="Pfam" id="PF07883">
    <property type="entry name" value="Cupin_2"/>
    <property type="match status" value="1"/>
</dbReference>
<proteinExistence type="predicted"/>
<evidence type="ECO:0000313" key="4">
    <source>
        <dbReference type="Proteomes" id="UP000198531"/>
    </source>
</evidence>
<dbReference type="PANTHER" id="PTHR36440">
    <property type="entry name" value="PUTATIVE (AFU_ORTHOLOGUE AFUA_8G07350)-RELATED"/>
    <property type="match status" value="1"/>
</dbReference>
<evidence type="ECO:0000313" key="3">
    <source>
        <dbReference type="EMBL" id="SFR38859.1"/>
    </source>
</evidence>
<protein>
    <submittedName>
        <fullName evidence="3">Cupin domain-containing protein</fullName>
    </submittedName>
</protein>
<evidence type="ECO:0000259" key="2">
    <source>
        <dbReference type="Pfam" id="PF07883"/>
    </source>
</evidence>
<dbReference type="InterPro" id="IPR011051">
    <property type="entry name" value="RmlC_Cupin_sf"/>
</dbReference>
<sequence>MRQVSEETETAEAFVKTVDEGEAYHALGALALLKATSEETDGAFSLVERRGDEDSVVTPLHVHRSADELWYVLDGEIRLFVDGRVRSAGPGDTAFAPRNVPHAFRIAADGTRCLLFVSPGVETLFSEVGTPVEEATVPTDGPDDAELARLDSFLADADVEMLGPSPFDTDADTDSDAGTHTDTDTDT</sequence>